<dbReference type="AlphaFoldDB" id="A0A1I6DXL0"/>
<dbReference type="STRING" id="39060.SAMN05660706_12049"/>
<accession>A0A1I6DXL0</accession>
<keyword evidence="2" id="KW-1185">Reference proteome</keyword>
<dbReference type="Proteomes" id="UP000199584">
    <property type="component" value="Unassembled WGS sequence"/>
</dbReference>
<evidence type="ECO:0000313" key="2">
    <source>
        <dbReference type="Proteomes" id="UP000199584"/>
    </source>
</evidence>
<reference evidence="2" key="1">
    <citation type="submission" date="2016-10" db="EMBL/GenBank/DDBJ databases">
        <authorList>
            <person name="Varghese N."/>
            <person name="Submissions S."/>
        </authorList>
    </citation>
    <scope>NUCLEOTIDE SEQUENCE [LARGE SCALE GENOMIC DNA]</scope>
    <source>
        <strain evidence="2">DSM 3669</strain>
    </source>
</reference>
<name>A0A1I6DXL0_9FIRM</name>
<protein>
    <submittedName>
        <fullName evidence="1">Type III restriction enzyme</fullName>
    </submittedName>
</protein>
<proteinExistence type="predicted"/>
<dbReference type="RefSeq" id="WP_245779763.1">
    <property type="nucleotide sequence ID" value="NZ_FOYM01000020.1"/>
</dbReference>
<organism evidence="1 2">
    <name type="scientific">Desulfoscipio geothermicus DSM 3669</name>
    <dbReference type="NCBI Taxonomy" id="1121426"/>
    <lineage>
        <taxon>Bacteria</taxon>
        <taxon>Bacillati</taxon>
        <taxon>Bacillota</taxon>
        <taxon>Clostridia</taxon>
        <taxon>Eubacteriales</taxon>
        <taxon>Desulfallaceae</taxon>
        <taxon>Desulfoscipio</taxon>
    </lineage>
</organism>
<sequence length="104" mass="12304">MLRMKPYKYPILIGYIQRETELIRGTIADILIRSGRLDDVMVNPQRFLEQTTRAIRKTLNDIMVDGIKYERIAGAEYEMFLFEDPRHEIQGYISRMLGSEKIHL</sequence>
<dbReference type="EMBL" id="FOYM01000020">
    <property type="protein sequence ID" value="SFR10156.1"/>
    <property type="molecule type" value="Genomic_DNA"/>
</dbReference>
<gene>
    <name evidence="1" type="ORF">SAMN05660706_12049</name>
</gene>
<evidence type="ECO:0000313" key="1">
    <source>
        <dbReference type="EMBL" id="SFR10156.1"/>
    </source>
</evidence>